<evidence type="ECO:0000259" key="6">
    <source>
        <dbReference type="PROSITE" id="PS50075"/>
    </source>
</evidence>
<dbReference type="Proteomes" id="UP000575985">
    <property type="component" value="Unassembled WGS sequence"/>
</dbReference>
<keyword evidence="3 8" id="KW-0808">Transferase</keyword>
<dbReference type="SMART" id="SM00827">
    <property type="entry name" value="PKS_AT"/>
    <property type="match status" value="1"/>
</dbReference>
<dbReference type="InterPro" id="IPR009081">
    <property type="entry name" value="PP-bd_ACP"/>
</dbReference>
<dbReference type="Gene3D" id="3.40.47.10">
    <property type="match status" value="1"/>
</dbReference>
<dbReference type="GO" id="GO:0004315">
    <property type="term" value="F:3-oxoacyl-[acyl-carrier-protein] synthase activity"/>
    <property type="evidence" value="ECO:0007669"/>
    <property type="project" value="InterPro"/>
</dbReference>
<dbReference type="InterPro" id="IPR016039">
    <property type="entry name" value="Thiolase-like"/>
</dbReference>
<dbReference type="RefSeq" id="WP_179766776.1">
    <property type="nucleotide sequence ID" value="NZ_JACCFO010000001.1"/>
</dbReference>
<gene>
    <name evidence="8" type="ORF">HNR12_001494</name>
</gene>
<dbReference type="PROSITE" id="PS52004">
    <property type="entry name" value="KS3_2"/>
    <property type="match status" value="1"/>
</dbReference>
<dbReference type="InterPro" id="IPR016035">
    <property type="entry name" value="Acyl_Trfase/lysoPLipase"/>
</dbReference>
<dbReference type="Pfam" id="PF00550">
    <property type="entry name" value="PP-binding"/>
    <property type="match status" value="1"/>
</dbReference>
<dbReference type="SMART" id="SM00825">
    <property type="entry name" value="PKS_KS"/>
    <property type="match status" value="1"/>
</dbReference>
<dbReference type="Pfam" id="PF02801">
    <property type="entry name" value="Ketoacyl-synt_C"/>
    <property type="match status" value="1"/>
</dbReference>
<dbReference type="PROSITE" id="PS00606">
    <property type="entry name" value="KS3_1"/>
    <property type="match status" value="1"/>
</dbReference>
<dbReference type="GO" id="GO:0071770">
    <property type="term" value="P:DIM/DIP cell wall layer assembly"/>
    <property type="evidence" value="ECO:0007669"/>
    <property type="project" value="TreeGrafter"/>
</dbReference>
<dbReference type="PANTHER" id="PTHR43775">
    <property type="entry name" value="FATTY ACID SYNTHASE"/>
    <property type="match status" value="1"/>
</dbReference>
<feature type="compositionally biased region" description="Low complexity" evidence="5">
    <location>
        <begin position="789"/>
        <end position="798"/>
    </location>
</feature>
<evidence type="ECO:0000256" key="3">
    <source>
        <dbReference type="ARBA" id="ARBA00022679"/>
    </source>
</evidence>
<dbReference type="InterPro" id="IPR050091">
    <property type="entry name" value="PKS_NRPS_Biosynth_Enz"/>
</dbReference>
<protein>
    <submittedName>
        <fullName evidence="8">Acyl transferase domain-containing protein</fullName>
    </submittedName>
</protein>
<dbReference type="InterPro" id="IPR014030">
    <property type="entry name" value="Ketoacyl_synth_N"/>
</dbReference>
<feature type="coiled-coil region" evidence="4">
    <location>
        <begin position="5"/>
        <end position="32"/>
    </location>
</feature>
<dbReference type="InterPro" id="IPR020806">
    <property type="entry name" value="PKS_PP-bd"/>
</dbReference>
<dbReference type="InterPro" id="IPR014043">
    <property type="entry name" value="Acyl_transferase_dom"/>
</dbReference>
<proteinExistence type="predicted"/>
<dbReference type="SUPFAM" id="SSF47336">
    <property type="entry name" value="ACP-like"/>
    <property type="match status" value="1"/>
</dbReference>
<dbReference type="Gene3D" id="1.10.1200.10">
    <property type="entry name" value="ACP-like"/>
    <property type="match status" value="1"/>
</dbReference>
<evidence type="ECO:0000256" key="5">
    <source>
        <dbReference type="SAM" id="MobiDB-lite"/>
    </source>
</evidence>
<dbReference type="SUPFAM" id="SSF52151">
    <property type="entry name" value="FabD/lysophospholipase-like"/>
    <property type="match status" value="1"/>
</dbReference>
<keyword evidence="4" id="KW-0175">Coiled coil</keyword>
<dbReference type="GO" id="GO:0005737">
    <property type="term" value="C:cytoplasm"/>
    <property type="evidence" value="ECO:0007669"/>
    <property type="project" value="TreeGrafter"/>
</dbReference>
<dbReference type="SMART" id="SM00823">
    <property type="entry name" value="PKS_PP"/>
    <property type="match status" value="1"/>
</dbReference>
<accession>A0A853BKN5</accession>
<comment type="caution">
    <text evidence="8">The sequence shown here is derived from an EMBL/GenBank/DDBJ whole genome shotgun (WGS) entry which is preliminary data.</text>
</comment>
<feature type="domain" description="Ketosynthase family 3 (KS3)" evidence="7">
    <location>
        <begin position="33"/>
        <end position="447"/>
    </location>
</feature>
<reference evidence="8 9" key="1">
    <citation type="submission" date="2020-07" db="EMBL/GenBank/DDBJ databases">
        <title>Sequencing the genomes of 1000 actinobacteria strains.</title>
        <authorList>
            <person name="Klenk H.-P."/>
        </authorList>
    </citation>
    <scope>NUCLEOTIDE SEQUENCE [LARGE SCALE GENOMIC DNA]</scope>
    <source>
        <strain evidence="8 9">DSM 45927</strain>
    </source>
</reference>
<dbReference type="Pfam" id="PF16197">
    <property type="entry name" value="KAsynt_C_assoc"/>
    <property type="match status" value="1"/>
</dbReference>
<dbReference type="EMBL" id="JACCFO010000001">
    <property type="protein sequence ID" value="NYI95217.1"/>
    <property type="molecule type" value="Genomic_DNA"/>
</dbReference>
<dbReference type="Gene3D" id="3.40.366.10">
    <property type="entry name" value="Malonyl-Coenzyme A Acyl Carrier Protein, domain 2"/>
    <property type="match status" value="2"/>
</dbReference>
<dbReference type="AlphaFoldDB" id="A0A853BKN5"/>
<dbReference type="PANTHER" id="PTHR43775:SF37">
    <property type="entry name" value="SI:DKEY-61P9.11"/>
    <property type="match status" value="1"/>
</dbReference>
<keyword evidence="2" id="KW-0597">Phosphoprotein</keyword>
<dbReference type="PROSITE" id="PS50075">
    <property type="entry name" value="CARRIER"/>
    <property type="match status" value="1"/>
</dbReference>
<dbReference type="GO" id="GO:0004312">
    <property type="term" value="F:fatty acid synthase activity"/>
    <property type="evidence" value="ECO:0007669"/>
    <property type="project" value="TreeGrafter"/>
</dbReference>
<dbReference type="InterPro" id="IPR014031">
    <property type="entry name" value="Ketoacyl_synth_C"/>
</dbReference>
<dbReference type="InterPro" id="IPR001227">
    <property type="entry name" value="Ac_transferase_dom_sf"/>
</dbReference>
<evidence type="ECO:0000256" key="1">
    <source>
        <dbReference type="ARBA" id="ARBA00022450"/>
    </source>
</evidence>
<name>A0A853BKN5_9ACTN</name>
<dbReference type="Pfam" id="PF00109">
    <property type="entry name" value="ketoacyl-synt"/>
    <property type="match status" value="1"/>
</dbReference>
<evidence type="ECO:0000256" key="4">
    <source>
        <dbReference type="SAM" id="Coils"/>
    </source>
</evidence>
<dbReference type="Pfam" id="PF00698">
    <property type="entry name" value="Acyl_transf_1"/>
    <property type="match status" value="1"/>
</dbReference>
<evidence type="ECO:0000313" key="8">
    <source>
        <dbReference type="EMBL" id="NYI95217.1"/>
    </source>
</evidence>
<sequence length="876" mass="89653">MGEPMDSYDALFERSLARIEELEAEVAALRRGREPVAVVGMGCRFPGAEDPRAFWRLLERGGDATREVPADRWDPRALAERGVRAPARGGFVGGLADFDAEFFQIAPREAARMDPQHRLLLEVAWEAVEDSGRAPADLPARTGVYVGIGNSDYREAAAAQGPGAVDEYFASGATASTASGRLSYLFGLSGPSLSVDTACSSSAVAVHLAVGALRSGECDLALADGVNRIVTPHEHVGLTAAGMLAPDGRCKPFDAAADGYGRAEGCGVLVLKRLADARRDGDPVLGVVLGSAVSQDGRRAGLTVPHGAGQRAAVRAALADAGLAPGDVGYLEAQATGTALGDRIEAATLSEVFAGRADPLPVGSAKANVGHMEAAAGVGGLIKVLLAMRAGTLPGTPTFRTPDPHIAWDAAPWRVCAQARPWPPGPRVAGVNSFGFGGTNCHIVLGEAPPAPEPEPAGPDRPCHALALSAKSAAALRDLARRHLRELRTAEDPPPLGDLCHTAATGRAHFAHRLCLPAADHAELAGRLADWLDGRPGAAHGFVRRAAAPRVAARFTGATAYPGMGGELLATSPAFAGSVERCARAWTRAAGAPVAAADLAGGAPGAAAPPLAEFALFAVGYALWELWRSWGVALEPGTGGGAGRWAAACAAGALDPEGVAAALLAGAAPPSTAAAPAEGAVVVEVGPAEAPAGAAEPGTAEPGAAAVLAGIGPGGEWRALLEALAALYVRGAALDWRAVERDHRAHRRPAALPTYPFQRTRHWFAPRRPAPEAGGGARPGAPPAPRPPAAAAGTARAASLAETAEALARETLRAARPIGPHDDLLELGMDSLMAAEFRERLQEASGRRLPLTLVQDHPTLAGLLAAVEEQGTTGDP</sequence>
<dbReference type="InterPro" id="IPR018201">
    <property type="entry name" value="Ketoacyl_synth_AS"/>
</dbReference>
<evidence type="ECO:0000256" key="2">
    <source>
        <dbReference type="ARBA" id="ARBA00022553"/>
    </source>
</evidence>
<feature type="region of interest" description="Disordered" evidence="5">
    <location>
        <begin position="766"/>
        <end position="798"/>
    </location>
</feature>
<evidence type="ECO:0000313" key="9">
    <source>
        <dbReference type="Proteomes" id="UP000575985"/>
    </source>
</evidence>
<dbReference type="Gene3D" id="3.30.70.3290">
    <property type="match status" value="2"/>
</dbReference>
<dbReference type="SUPFAM" id="SSF53901">
    <property type="entry name" value="Thiolase-like"/>
    <property type="match status" value="1"/>
</dbReference>
<feature type="domain" description="Carrier" evidence="6">
    <location>
        <begin position="790"/>
        <end position="871"/>
    </location>
</feature>
<keyword evidence="1" id="KW-0596">Phosphopantetheine</keyword>
<dbReference type="InterPro" id="IPR032821">
    <property type="entry name" value="PKS_assoc"/>
</dbReference>
<evidence type="ECO:0000259" key="7">
    <source>
        <dbReference type="PROSITE" id="PS52004"/>
    </source>
</evidence>
<dbReference type="GO" id="GO:0031177">
    <property type="term" value="F:phosphopantetheine binding"/>
    <property type="evidence" value="ECO:0007669"/>
    <property type="project" value="InterPro"/>
</dbReference>
<dbReference type="InterPro" id="IPR020841">
    <property type="entry name" value="PKS_Beta-ketoAc_synthase_dom"/>
</dbReference>
<dbReference type="CDD" id="cd00833">
    <property type="entry name" value="PKS"/>
    <property type="match status" value="1"/>
</dbReference>
<dbReference type="InterPro" id="IPR036736">
    <property type="entry name" value="ACP-like_sf"/>
</dbReference>
<keyword evidence="9" id="KW-1185">Reference proteome</keyword>
<dbReference type="GO" id="GO:0006633">
    <property type="term" value="P:fatty acid biosynthetic process"/>
    <property type="evidence" value="ECO:0007669"/>
    <property type="project" value="InterPro"/>
</dbReference>
<dbReference type="GO" id="GO:0005886">
    <property type="term" value="C:plasma membrane"/>
    <property type="evidence" value="ECO:0007669"/>
    <property type="project" value="TreeGrafter"/>
</dbReference>
<organism evidence="8 9">
    <name type="scientific">Streptomonospora nanhaiensis</name>
    <dbReference type="NCBI Taxonomy" id="1323731"/>
    <lineage>
        <taxon>Bacteria</taxon>
        <taxon>Bacillati</taxon>
        <taxon>Actinomycetota</taxon>
        <taxon>Actinomycetes</taxon>
        <taxon>Streptosporangiales</taxon>
        <taxon>Nocardiopsidaceae</taxon>
        <taxon>Streptomonospora</taxon>
    </lineage>
</organism>